<feature type="domain" description="CRIM" evidence="2">
    <location>
        <begin position="141"/>
        <end position="247"/>
    </location>
</feature>
<feature type="region of interest" description="Disordered" evidence="1">
    <location>
        <begin position="39"/>
        <end position="60"/>
    </location>
</feature>
<keyword evidence="4" id="KW-1185">Reference proteome</keyword>
<dbReference type="EMBL" id="CAVNYO010000480">
    <property type="protein sequence ID" value="CAK5284432.1"/>
    <property type="molecule type" value="Genomic_DNA"/>
</dbReference>
<dbReference type="InterPro" id="IPR031567">
    <property type="entry name" value="CRIM_dom"/>
</dbReference>
<evidence type="ECO:0000256" key="1">
    <source>
        <dbReference type="SAM" id="MobiDB-lite"/>
    </source>
</evidence>
<feature type="compositionally biased region" description="Low complexity" evidence="1">
    <location>
        <begin position="42"/>
        <end position="57"/>
    </location>
</feature>
<evidence type="ECO:0000259" key="2">
    <source>
        <dbReference type="Pfam" id="PF16978"/>
    </source>
</evidence>
<dbReference type="Proteomes" id="UP001295794">
    <property type="component" value="Unassembled WGS sequence"/>
</dbReference>
<name>A0AAD2I1F1_9AGAR</name>
<gene>
    <name evidence="3" type="ORF">MYCIT1_LOCUS37674</name>
</gene>
<dbReference type="Pfam" id="PF16978">
    <property type="entry name" value="CRIM"/>
    <property type="match status" value="1"/>
</dbReference>
<protein>
    <recommendedName>
        <fullName evidence="2">CRIM domain-containing protein</fullName>
    </recommendedName>
</protein>
<dbReference type="AlphaFoldDB" id="A0AAD2I1F1"/>
<reference evidence="3" key="1">
    <citation type="submission" date="2023-11" db="EMBL/GenBank/DDBJ databases">
        <authorList>
            <person name="De Vega J J."/>
            <person name="De Vega J J."/>
        </authorList>
    </citation>
    <scope>NUCLEOTIDE SEQUENCE</scope>
</reference>
<accession>A0AAD2I1F1</accession>
<sequence>MQPRTSSLLPVASTWSPSAATLREDTEWVAPVVHHRSRLRRAATTTTSQPSPNQTQNHLPPVRFVCDVPENPLYAAIAHETVLEQPRSPDGMAHEVAHSALDFTHRRIESAARPHSSALTPMFASSSPCANPFPRPPKPPPTDSLPVSVYFPHTAQPSNQIMCLSVELTATVEDVISAALWTYCRKRWLPKLDPGKDQDVDVGSWIVLVPGKDGAVNKRIAKGVCVGLANKICKFRFAAYAIVRAPRDYADKKEIELQLARFRAVMPASDRRSPVPPFSRPPVTTQVMDHPLSYRKLPCENRTTRPGPSPVQNINQSFHFLDLSVQY</sequence>
<evidence type="ECO:0000313" key="4">
    <source>
        <dbReference type="Proteomes" id="UP001295794"/>
    </source>
</evidence>
<evidence type="ECO:0000313" key="3">
    <source>
        <dbReference type="EMBL" id="CAK5284432.1"/>
    </source>
</evidence>
<organism evidence="3 4">
    <name type="scientific">Mycena citricolor</name>
    <dbReference type="NCBI Taxonomy" id="2018698"/>
    <lineage>
        <taxon>Eukaryota</taxon>
        <taxon>Fungi</taxon>
        <taxon>Dikarya</taxon>
        <taxon>Basidiomycota</taxon>
        <taxon>Agaricomycotina</taxon>
        <taxon>Agaricomycetes</taxon>
        <taxon>Agaricomycetidae</taxon>
        <taxon>Agaricales</taxon>
        <taxon>Marasmiineae</taxon>
        <taxon>Mycenaceae</taxon>
        <taxon>Mycena</taxon>
    </lineage>
</organism>
<proteinExistence type="predicted"/>
<comment type="caution">
    <text evidence="3">The sequence shown here is derived from an EMBL/GenBank/DDBJ whole genome shotgun (WGS) entry which is preliminary data.</text>
</comment>